<reference evidence="1" key="1">
    <citation type="journal article" date="2011" name="ISME J.">
        <title>The endosymbionts of the deep-sea tubeworms Riftia pachyptila and Tevnia jerichonana share an identical physiology as revealed by proteogenomic analyses.</title>
        <authorList>
            <person name="Gardebrecht A."/>
            <person name="Markert S."/>
            <person name="Felbeck H."/>
            <person name="Thuermer A."/>
            <person name="Albrecht D."/>
            <person name="Wollherr A."/>
            <person name="Kabisch J."/>
            <person name="Lehmann R."/>
            <person name="Daniel R."/>
            <person name="Liesegang H."/>
            <person name="Hecker M."/>
            <person name="Sievert S.M."/>
            <person name="Schweder T."/>
        </authorList>
    </citation>
    <scope>NUCLEOTIDE SEQUENCE [LARGE SCALE GENOMIC DNA]</scope>
</reference>
<evidence type="ECO:0000313" key="1">
    <source>
        <dbReference type="EMBL" id="EGV50627.1"/>
    </source>
</evidence>
<protein>
    <submittedName>
        <fullName evidence="1">Uncharacterized protein</fullName>
    </submittedName>
</protein>
<keyword evidence="2" id="KW-1185">Reference proteome</keyword>
<accession>G2DFH7</accession>
<dbReference type="AlphaFoldDB" id="G2DFH7"/>
<dbReference type="EMBL" id="AFOC01000071">
    <property type="protein sequence ID" value="EGV50627.1"/>
    <property type="molecule type" value="Genomic_DNA"/>
</dbReference>
<dbReference type="Proteomes" id="UP000004491">
    <property type="component" value="Unassembled WGS sequence"/>
</dbReference>
<evidence type="ECO:0000313" key="2">
    <source>
        <dbReference type="Proteomes" id="UP000004491"/>
    </source>
</evidence>
<name>G2DFH7_9GAMM</name>
<sequence length="297" mass="33117">MAGDCTPSGGICVEFEPSRNLLTISPHPQDATTSGCYNCGMQIIPADIVAIADVFRDTVEELIEVFEDEESADEQLDSPELLASALFQLFDLLNSPEMAQALDASLTHRELHAPQQLVGHDLHELGDYGINLLIDLAYVADTLRLEEHARMLENLSLPLAVWIARRGGELSTLEPVVNALAALANITTEAVDLENLYQMSSDIQLAVSPLLQTDLDKGNPNHPWRVLLVNRAIIATRSHHTLLMKDAFDNLVQLMPEEASHFFREGMEQMEALSYPEPVKKLVQEYFHEWSAQRTLH</sequence>
<gene>
    <name evidence="1" type="ORF">Rifp1Sym_cr00100</name>
</gene>
<proteinExistence type="predicted"/>
<organism evidence="1 2">
    <name type="scientific">endosymbiont of Riftia pachyptila</name>
    <name type="common">vent Ph05</name>
    <dbReference type="NCBI Taxonomy" id="1048808"/>
    <lineage>
        <taxon>Bacteria</taxon>
        <taxon>Pseudomonadati</taxon>
        <taxon>Pseudomonadota</taxon>
        <taxon>Gammaproteobacteria</taxon>
        <taxon>sulfur-oxidizing symbionts</taxon>
    </lineage>
</organism>
<comment type="caution">
    <text evidence="1">The sequence shown here is derived from an EMBL/GenBank/DDBJ whole genome shotgun (WGS) entry which is preliminary data.</text>
</comment>